<accession>A0A225DEK4</accession>
<comment type="caution">
    <text evidence="2">The sequence shown here is derived from an EMBL/GenBank/DDBJ whole genome shotgun (WGS) entry which is preliminary data.</text>
</comment>
<reference evidence="3" key="1">
    <citation type="submission" date="2017-06" db="EMBL/GenBank/DDBJ databases">
        <title>Genome analysis of Fimbriiglobus ruber SP5, the first member of the order Planctomycetales with confirmed chitinolytic capability.</title>
        <authorList>
            <person name="Ravin N.V."/>
            <person name="Rakitin A.L."/>
            <person name="Ivanova A.A."/>
            <person name="Beletsky A.V."/>
            <person name="Kulichevskaya I.S."/>
            <person name="Mardanov A.V."/>
            <person name="Dedysh S.N."/>
        </authorList>
    </citation>
    <scope>NUCLEOTIDE SEQUENCE [LARGE SCALE GENOMIC DNA]</scope>
    <source>
        <strain evidence="3">SP5</strain>
    </source>
</reference>
<sequence>MRERHVGPLPLDRLAAPWLPSATAQKSDDLHVEKIEVPKVADASGKRPDLAGAAKAVVEATNAFRKTNARGAVPADAKLTAAAQSFADYMARTDEYGHGADGNNPGERAKQHGYDYCLIGENIAYAFDSKGFETRPLADTFATGWEKSPPHRRNMLDPDVTATGVAVARSETTGYYYAVQLFGRPKSAAIVFKVENRSDAGVAYKLGDAKFDLPPRVIRTHTVCRPPELTFTWSDGKTRDVKPLGGDRLVVTKTRDEFSVTKE</sequence>
<dbReference type="InterPro" id="IPR035940">
    <property type="entry name" value="CAP_sf"/>
</dbReference>
<name>A0A225DEK4_9BACT</name>
<evidence type="ECO:0000313" key="3">
    <source>
        <dbReference type="Proteomes" id="UP000214646"/>
    </source>
</evidence>
<dbReference type="Proteomes" id="UP000214646">
    <property type="component" value="Unassembled WGS sequence"/>
</dbReference>
<dbReference type="CDD" id="cd05379">
    <property type="entry name" value="CAP_bacterial"/>
    <property type="match status" value="1"/>
</dbReference>
<dbReference type="InterPro" id="IPR014044">
    <property type="entry name" value="CAP_dom"/>
</dbReference>
<dbReference type="RefSeq" id="WP_161967929.1">
    <property type="nucleotide sequence ID" value="NZ_NIDE01000017.1"/>
</dbReference>
<protein>
    <recommendedName>
        <fullName evidence="1">SCP domain-containing protein</fullName>
    </recommendedName>
</protein>
<dbReference type="Pfam" id="PF00188">
    <property type="entry name" value="CAP"/>
    <property type="match status" value="1"/>
</dbReference>
<dbReference type="PANTHER" id="PTHR31157:SF1">
    <property type="entry name" value="SCP DOMAIN-CONTAINING PROTEIN"/>
    <property type="match status" value="1"/>
</dbReference>
<evidence type="ECO:0000313" key="2">
    <source>
        <dbReference type="EMBL" id="OWK35776.1"/>
    </source>
</evidence>
<dbReference type="SUPFAM" id="SSF55797">
    <property type="entry name" value="PR-1-like"/>
    <property type="match status" value="1"/>
</dbReference>
<dbReference type="PANTHER" id="PTHR31157">
    <property type="entry name" value="SCP DOMAIN-CONTAINING PROTEIN"/>
    <property type="match status" value="1"/>
</dbReference>
<feature type="domain" description="SCP" evidence="1">
    <location>
        <begin position="58"/>
        <end position="182"/>
    </location>
</feature>
<proteinExistence type="predicted"/>
<dbReference type="Gene3D" id="3.40.33.10">
    <property type="entry name" value="CAP"/>
    <property type="match status" value="1"/>
</dbReference>
<evidence type="ECO:0000259" key="1">
    <source>
        <dbReference type="Pfam" id="PF00188"/>
    </source>
</evidence>
<gene>
    <name evidence="2" type="ORF">FRUB_08339</name>
</gene>
<keyword evidence="3" id="KW-1185">Reference proteome</keyword>
<dbReference type="EMBL" id="NIDE01000017">
    <property type="protein sequence ID" value="OWK35776.1"/>
    <property type="molecule type" value="Genomic_DNA"/>
</dbReference>
<dbReference type="OrthoDB" id="68195at2"/>
<organism evidence="2 3">
    <name type="scientific">Fimbriiglobus ruber</name>
    <dbReference type="NCBI Taxonomy" id="1908690"/>
    <lineage>
        <taxon>Bacteria</taxon>
        <taxon>Pseudomonadati</taxon>
        <taxon>Planctomycetota</taxon>
        <taxon>Planctomycetia</taxon>
        <taxon>Gemmatales</taxon>
        <taxon>Gemmataceae</taxon>
        <taxon>Fimbriiglobus</taxon>
    </lineage>
</organism>
<dbReference type="AlphaFoldDB" id="A0A225DEK4"/>